<accession>A0A0A0M036</accession>
<organism evidence="2 3">
    <name type="scientific">Cucumis sativus</name>
    <name type="common">Cucumber</name>
    <dbReference type="NCBI Taxonomy" id="3659"/>
    <lineage>
        <taxon>Eukaryota</taxon>
        <taxon>Viridiplantae</taxon>
        <taxon>Streptophyta</taxon>
        <taxon>Embryophyta</taxon>
        <taxon>Tracheophyta</taxon>
        <taxon>Spermatophyta</taxon>
        <taxon>Magnoliopsida</taxon>
        <taxon>eudicotyledons</taxon>
        <taxon>Gunneridae</taxon>
        <taxon>Pentapetalae</taxon>
        <taxon>rosids</taxon>
        <taxon>fabids</taxon>
        <taxon>Cucurbitales</taxon>
        <taxon>Cucurbitaceae</taxon>
        <taxon>Benincaseae</taxon>
        <taxon>Cucumis</taxon>
    </lineage>
</organism>
<dbReference type="Proteomes" id="UP000029981">
    <property type="component" value="Chromosome 1"/>
</dbReference>
<name>A0A0A0M036_CUCSA</name>
<dbReference type="AlphaFoldDB" id="A0A0A0M036"/>
<evidence type="ECO:0000256" key="1">
    <source>
        <dbReference type="SAM" id="MobiDB-lite"/>
    </source>
</evidence>
<dbReference type="Gramene" id="KGN66659">
    <property type="protein sequence ID" value="KGN66659"/>
    <property type="gene ID" value="Csa_1G654880"/>
</dbReference>
<sequence>MKLQPFCSKKGFNTNQRFIHDPDIKDQATEGRLEIFVDIKSNVPNQFNDGVPFGDSHDPNILMMYSQGMDMSSDEMLGTCVGQTSEGRNTSNGNKRKQGGQYYEMMEVLRNAMEFANDPLK</sequence>
<reference evidence="2 3" key="3">
    <citation type="journal article" date="2010" name="BMC Genomics">
        <title>Transcriptome sequencing and comparative analysis of cucumber flowers with different sex types.</title>
        <authorList>
            <person name="Guo S."/>
            <person name="Zheng Y."/>
            <person name="Joung J.G."/>
            <person name="Liu S."/>
            <person name="Zhang Z."/>
            <person name="Crasta O.R."/>
            <person name="Sobral B.W."/>
            <person name="Xu Y."/>
            <person name="Huang S."/>
            <person name="Fei Z."/>
        </authorList>
    </citation>
    <scope>NUCLEOTIDE SEQUENCE [LARGE SCALE GENOMIC DNA]</scope>
    <source>
        <strain evidence="3">cv. 9930</strain>
    </source>
</reference>
<reference evidence="2 3" key="2">
    <citation type="journal article" date="2009" name="PLoS ONE">
        <title>An integrated genetic and cytogenetic map of the cucumber genome.</title>
        <authorList>
            <person name="Ren Y."/>
            <person name="Zhang Z."/>
            <person name="Liu J."/>
            <person name="Staub J.E."/>
            <person name="Han Y."/>
            <person name="Cheng Z."/>
            <person name="Li X."/>
            <person name="Lu J."/>
            <person name="Miao H."/>
            <person name="Kang H."/>
            <person name="Xie B."/>
            <person name="Gu X."/>
            <person name="Wang X."/>
            <person name="Du Y."/>
            <person name="Jin W."/>
            <person name="Huang S."/>
        </authorList>
    </citation>
    <scope>NUCLEOTIDE SEQUENCE [LARGE SCALE GENOMIC DNA]</scope>
    <source>
        <strain evidence="3">cv. 9930</strain>
    </source>
</reference>
<proteinExistence type="predicted"/>
<gene>
    <name evidence="2" type="ORF">Csa_1G654880</name>
</gene>
<protein>
    <submittedName>
        <fullName evidence="2">Uncharacterized protein</fullName>
    </submittedName>
</protein>
<feature type="compositionally biased region" description="Polar residues" evidence="1">
    <location>
        <begin position="81"/>
        <end position="93"/>
    </location>
</feature>
<feature type="region of interest" description="Disordered" evidence="1">
    <location>
        <begin position="75"/>
        <end position="99"/>
    </location>
</feature>
<reference evidence="2 3" key="1">
    <citation type="journal article" date="2009" name="Nat. Genet.">
        <title>The genome of the cucumber, Cucumis sativus L.</title>
        <authorList>
            <person name="Huang S."/>
            <person name="Li R."/>
            <person name="Zhang Z."/>
            <person name="Li L."/>
            <person name="Gu X."/>
            <person name="Fan W."/>
            <person name="Lucas W.J."/>
            <person name="Wang X."/>
            <person name="Xie B."/>
            <person name="Ni P."/>
            <person name="Ren Y."/>
            <person name="Zhu H."/>
            <person name="Li J."/>
            <person name="Lin K."/>
            <person name="Jin W."/>
            <person name="Fei Z."/>
            <person name="Li G."/>
            <person name="Staub J."/>
            <person name="Kilian A."/>
            <person name="van der Vossen E.A."/>
            <person name="Wu Y."/>
            <person name="Guo J."/>
            <person name="He J."/>
            <person name="Jia Z."/>
            <person name="Ren Y."/>
            <person name="Tian G."/>
            <person name="Lu Y."/>
            <person name="Ruan J."/>
            <person name="Qian W."/>
            <person name="Wang M."/>
            <person name="Huang Q."/>
            <person name="Li B."/>
            <person name="Xuan Z."/>
            <person name="Cao J."/>
            <person name="Asan"/>
            <person name="Wu Z."/>
            <person name="Zhang J."/>
            <person name="Cai Q."/>
            <person name="Bai Y."/>
            <person name="Zhao B."/>
            <person name="Han Y."/>
            <person name="Li Y."/>
            <person name="Li X."/>
            <person name="Wang S."/>
            <person name="Shi Q."/>
            <person name="Liu S."/>
            <person name="Cho W.K."/>
            <person name="Kim J.Y."/>
            <person name="Xu Y."/>
            <person name="Heller-Uszynska K."/>
            <person name="Miao H."/>
            <person name="Cheng Z."/>
            <person name="Zhang S."/>
            <person name="Wu J."/>
            <person name="Yang Y."/>
            <person name="Kang H."/>
            <person name="Li M."/>
            <person name="Liang H."/>
            <person name="Ren X."/>
            <person name="Shi Z."/>
            <person name="Wen M."/>
            <person name="Jian M."/>
            <person name="Yang H."/>
            <person name="Zhang G."/>
            <person name="Yang Z."/>
            <person name="Chen R."/>
            <person name="Liu S."/>
            <person name="Li J."/>
            <person name="Ma L."/>
            <person name="Liu H."/>
            <person name="Zhou Y."/>
            <person name="Zhao J."/>
            <person name="Fang X."/>
            <person name="Li G."/>
            <person name="Fang L."/>
            <person name="Li Y."/>
            <person name="Liu D."/>
            <person name="Zheng H."/>
            <person name="Zhang Y."/>
            <person name="Qin N."/>
            <person name="Li Z."/>
            <person name="Yang G."/>
            <person name="Yang S."/>
            <person name="Bolund L."/>
            <person name="Kristiansen K."/>
            <person name="Zheng H."/>
            <person name="Li S."/>
            <person name="Zhang X."/>
            <person name="Yang H."/>
            <person name="Wang J."/>
            <person name="Sun R."/>
            <person name="Zhang B."/>
            <person name="Jiang S."/>
            <person name="Wang J."/>
            <person name="Du Y."/>
            <person name="Li S."/>
        </authorList>
    </citation>
    <scope>NUCLEOTIDE SEQUENCE [LARGE SCALE GENOMIC DNA]</scope>
    <source>
        <strain evidence="3">cv. 9930</strain>
    </source>
</reference>
<reference evidence="2 3" key="4">
    <citation type="journal article" date="2011" name="BMC Genomics">
        <title>RNA-Seq improves annotation of protein-coding genes in the cucumber genome.</title>
        <authorList>
            <person name="Li Z."/>
            <person name="Zhang Z."/>
            <person name="Yan P."/>
            <person name="Huang S."/>
            <person name="Fei Z."/>
            <person name="Lin K."/>
        </authorList>
    </citation>
    <scope>NUCLEOTIDE SEQUENCE [LARGE SCALE GENOMIC DNA]</scope>
    <source>
        <strain evidence="3">cv. 9930</strain>
    </source>
</reference>
<evidence type="ECO:0000313" key="2">
    <source>
        <dbReference type="EMBL" id="KGN66659.1"/>
    </source>
</evidence>
<dbReference type="EMBL" id="CM002922">
    <property type="protein sequence ID" value="KGN66659.1"/>
    <property type="molecule type" value="Genomic_DNA"/>
</dbReference>
<keyword evidence="3" id="KW-1185">Reference proteome</keyword>
<evidence type="ECO:0000313" key="3">
    <source>
        <dbReference type="Proteomes" id="UP000029981"/>
    </source>
</evidence>